<evidence type="ECO:0000256" key="1">
    <source>
        <dbReference type="SAM" id="MobiDB-lite"/>
    </source>
</evidence>
<dbReference type="Proteomes" id="UP001287356">
    <property type="component" value="Unassembled WGS sequence"/>
</dbReference>
<feature type="chain" id="PRO_5042125318" evidence="2">
    <location>
        <begin position="19"/>
        <end position="316"/>
    </location>
</feature>
<evidence type="ECO:0000256" key="2">
    <source>
        <dbReference type="SAM" id="SignalP"/>
    </source>
</evidence>
<comment type="caution">
    <text evidence="3">The sequence shown here is derived from an EMBL/GenBank/DDBJ whole genome shotgun (WGS) entry which is preliminary data.</text>
</comment>
<accession>A0AAE0JV11</accession>
<evidence type="ECO:0000313" key="3">
    <source>
        <dbReference type="EMBL" id="KAK3361676.1"/>
    </source>
</evidence>
<feature type="signal peptide" evidence="2">
    <location>
        <begin position="1"/>
        <end position="18"/>
    </location>
</feature>
<evidence type="ECO:0000313" key="4">
    <source>
        <dbReference type="Proteomes" id="UP001287356"/>
    </source>
</evidence>
<keyword evidence="2" id="KW-0732">Signal</keyword>
<reference evidence="3" key="2">
    <citation type="submission" date="2023-06" db="EMBL/GenBank/DDBJ databases">
        <authorList>
            <consortium name="Lawrence Berkeley National Laboratory"/>
            <person name="Haridas S."/>
            <person name="Hensen N."/>
            <person name="Bonometti L."/>
            <person name="Westerberg I."/>
            <person name="Brannstrom I.O."/>
            <person name="Guillou S."/>
            <person name="Cros-Aarteil S."/>
            <person name="Calhoun S."/>
            <person name="Kuo A."/>
            <person name="Mondo S."/>
            <person name="Pangilinan J."/>
            <person name="Riley R."/>
            <person name="Labutti K."/>
            <person name="Andreopoulos B."/>
            <person name="Lipzen A."/>
            <person name="Chen C."/>
            <person name="Yanf M."/>
            <person name="Daum C."/>
            <person name="Ng V."/>
            <person name="Clum A."/>
            <person name="Steindorff A."/>
            <person name="Ohm R."/>
            <person name="Martin F."/>
            <person name="Silar P."/>
            <person name="Natvig D."/>
            <person name="Lalanne C."/>
            <person name="Gautier V."/>
            <person name="Ament-Velasquez S.L."/>
            <person name="Kruys A."/>
            <person name="Hutchinson M.I."/>
            <person name="Powell A.J."/>
            <person name="Barry K."/>
            <person name="Miller A.N."/>
            <person name="Grigoriev I.V."/>
            <person name="Debuchy R."/>
            <person name="Gladieux P."/>
            <person name="Thoren M.H."/>
            <person name="Johannesson H."/>
        </authorList>
    </citation>
    <scope>NUCLEOTIDE SEQUENCE</scope>
    <source>
        <strain evidence="3">CBS 958.72</strain>
    </source>
</reference>
<organism evidence="3 4">
    <name type="scientific">Lasiosphaeria ovina</name>
    <dbReference type="NCBI Taxonomy" id="92902"/>
    <lineage>
        <taxon>Eukaryota</taxon>
        <taxon>Fungi</taxon>
        <taxon>Dikarya</taxon>
        <taxon>Ascomycota</taxon>
        <taxon>Pezizomycotina</taxon>
        <taxon>Sordariomycetes</taxon>
        <taxon>Sordariomycetidae</taxon>
        <taxon>Sordariales</taxon>
        <taxon>Lasiosphaeriaceae</taxon>
        <taxon>Lasiosphaeria</taxon>
    </lineage>
</organism>
<gene>
    <name evidence="3" type="ORF">B0T24DRAFT_585432</name>
</gene>
<name>A0AAE0JV11_9PEZI</name>
<reference evidence="3" key="1">
    <citation type="journal article" date="2023" name="Mol. Phylogenet. Evol.">
        <title>Genome-scale phylogeny and comparative genomics of the fungal order Sordariales.</title>
        <authorList>
            <person name="Hensen N."/>
            <person name="Bonometti L."/>
            <person name="Westerberg I."/>
            <person name="Brannstrom I.O."/>
            <person name="Guillou S."/>
            <person name="Cros-Aarteil S."/>
            <person name="Calhoun S."/>
            <person name="Haridas S."/>
            <person name="Kuo A."/>
            <person name="Mondo S."/>
            <person name="Pangilinan J."/>
            <person name="Riley R."/>
            <person name="LaButti K."/>
            <person name="Andreopoulos B."/>
            <person name="Lipzen A."/>
            <person name="Chen C."/>
            <person name="Yan M."/>
            <person name="Daum C."/>
            <person name="Ng V."/>
            <person name="Clum A."/>
            <person name="Steindorff A."/>
            <person name="Ohm R.A."/>
            <person name="Martin F."/>
            <person name="Silar P."/>
            <person name="Natvig D.O."/>
            <person name="Lalanne C."/>
            <person name="Gautier V."/>
            <person name="Ament-Velasquez S.L."/>
            <person name="Kruys A."/>
            <person name="Hutchinson M.I."/>
            <person name="Powell A.J."/>
            <person name="Barry K."/>
            <person name="Miller A.N."/>
            <person name="Grigoriev I.V."/>
            <person name="Debuchy R."/>
            <person name="Gladieux P."/>
            <person name="Hiltunen Thoren M."/>
            <person name="Johannesson H."/>
        </authorList>
    </citation>
    <scope>NUCLEOTIDE SEQUENCE</scope>
    <source>
        <strain evidence="3">CBS 958.72</strain>
    </source>
</reference>
<dbReference type="EMBL" id="JAULSN010000011">
    <property type="protein sequence ID" value="KAK3361676.1"/>
    <property type="molecule type" value="Genomic_DNA"/>
</dbReference>
<dbReference type="AlphaFoldDB" id="A0AAE0JV11"/>
<keyword evidence="4" id="KW-1185">Reference proteome</keyword>
<protein>
    <submittedName>
        <fullName evidence="3">Uncharacterized protein</fullName>
    </submittedName>
</protein>
<proteinExistence type="predicted"/>
<feature type="region of interest" description="Disordered" evidence="1">
    <location>
        <begin position="258"/>
        <end position="285"/>
    </location>
</feature>
<feature type="compositionally biased region" description="Low complexity" evidence="1">
    <location>
        <begin position="258"/>
        <end position="275"/>
    </location>
</feature>
<sequence>MLFTRITGVLAAAAVVHAQRPSNVSICDYYTTALLQNNTAENQYKLLTLLVNTAVIGNYTTPNVGVAVPGILTPGTFNGTAVMLAPYFTGALASTNSGGTSGKSVNFLDGGGAAPLQKNMPAEDNKSNQYFLLTHLYSFFGALLKCSGYSQPTFPSYTGSASMYDVHKFMALDAAEVGYFIEQVALAAASFGVAESDLMAVGAALSGLFARRCSPPTEVVPPQGPALQAICIQSDCLLADGAMCGLYDAVVEPANATATAGGTTSSSSATATTTGGMTGTGTGTTGTAAAPTATAGAASVGWSLMAVAGGFVALMI</sequence>